<dbReference type="PANTHER" id="PTHR40940:SF1">
    <property type="entry name" value="PROTEIN BATD"/>
    <property type="match status" value="1"/>
</dbReference>
<sequence length="449" mass="48343">MMTPASRLCRLVAALFCWVAAAGPALSADPLARAALQSEGTLYAGQQILIDVDVLVPNYFLQPPQFPAIDLPGAIVTLDDGRALNLNETIDGTAYSGIRRTYIVTAQSSGDFTLPPAVIPFGYAAVPPQATRGEVTLPPLRFTVREAPANAGERPGVVAAKVSISQELDRDPAALKAGDTLVRTIAVRAVGLRAMMIPEPDFSAPDGVRLYRQDPALSEETDRNGQSIAGIRKDVASYLFREPGTYVLPAVALSWFDPASAATESASAPAVSVTVAAAASHSPAIAPPAVEPQRPPFDWLRLAVIGGGVLLTALFLWASANGLSRLEAWWQERRSKERQSEPAFFRQLEQACRSGSDEAIARALNAWSRKAGVMPLEFWLDRFADAETQQVYRTRQGALYGLAKASSPPVRGDLLLPGLKKARKIWLTQGEKAPRRREPALHPLNPTMP</sequence>
<evidence type="ECO:0008006" key="6">
    <source>
        <dbReference type="Google" id="ProtNLM"/>
    </source>
</evidence>
<evidence type="ECO:0000256" key="1">
    <source>
        <dbReference type="SAM" id="MobiDB-lite"/>
    </source>
</evidence>
<feature type="transmembrane region" description="Helical" evidence="2">
    <location>
        <begin position="299"/>
        <end position="318"/>
    </location>
</feature>
<gene>
    <name evidence="4" type="ORF">CEJ86_15800</name>
</gene>
<keyword evidence="2" id="KW-0472">Membrane</keyword>
<proteinExistence type="predicted"/>
<dbReference type="EMBL" id="NJGD01000006">
    <property type="protein sequence ID" value="PJR14513.1"/>
    <property type="molecule type" value="Genomic_DNA"/>
</dbReference>
<dbReference type="AlphaFoldDB" id="A0A2J0Z1W4"/>
<evidence type="ECO:0000256" key="2">
    <source>
        <dbReference type="SAM" id="Phobius"/>
    </source>
</evidence>
<dbReference type="RefSeq" id="WP_100672444.1">
    <property type="nucleotide sequence ID" value="NZ_NJGD01000006.1"/>
</dbReference>
<accession>A0A2J0Z1W4</accession>
<keyword evidence="2" id="KW-1133">Transmembrane helix</keyword>
<comment type="caution">
    <text evidence="4">The sequence shown here is derived from an EMBL/GenBank/DDBJ whole genome shotgun (WGS) entry which is preliminary data.</text>
</comment>
<evidence type="ECO:0000313" key="5">
    <source>
        <dbReference type="Proteomes" id="UP000231987"/>
    </source>
</evidence>
<name>A0A2J0Z1W4_RHIML</name>
<feature type="region of interest" description="Disordered" evidence="1">
    <location>
        <begin position="429"/>
        <end position="449"/>
    </location>
</feature>
<dbReference type="InterPro" id="IPR025738">
    <property type="entry name" value="BatD"/>
</dbReference>
<evidence type="ECO:0000313" key="4">
    <source>
        <dbReference type="EMBL" id="PJR14513.1"/>
    </source>
</evidence>
<feature type="signal peptide" evidence="3">
    <location>
        <begin position="1"/>
        <end position="27"/>
    </location>
</feature>
<protein>
    <recommendedName>
        <fullName evidence="6">Protein BatD</fullName>
    </recommendedName>
</protein>
<organism evidence="4 5">
    <name type="scientific">Rhizobium meliloti</name>
    <name type="common">Ensifer meliloti</name>
    <name type="synonym">Sinorhizobium meliloti</name>
    <dbReference type="NCBI Taxonomy" id="382"/>
    <lineage>
        <taxon>Bacteria</taxon>
        <taxon>Pseudomonadati</taxon>
        <taxon>Pseudomonadota</taxon>
        <taxon>Alphaproteobacteria</taxon>
        <taxon>Hyphomicrobiales</taxon>
        <taxon>Rhizobiaceae</taxon>
        <taxon>Sinorhizobium/Ensifer group</taxon>
        <taxon>Sinorhizobium</taxon>
    </lineage>
</organism>
<reference evidence="4 5" key="1">
    <citation type="submission" date="2017-06" db="EMBL/GenBank/DDBJ databases">
        <title>Ensifer strains isolated from leguminous trees and herbs display diverse denitrification phenotypes with some acting as strong N2O sinks.</title>
        <authorList>
            <person name="Woliy K."/>
            <person name="Mania D."/>
            <person name="Bakken L.R."/>
            <person name="Frostegard A."/>
        </authorList>
    </citation>
    <scope>NUCLEOTIDE SEQUENCE [LARGE SCALE GENOMIC DNA]</scope>
    <source>
        <strain evidence="4 5">AC50a</strain>
    </source>
</reference>
<feature type="chain" id="PRO_5014344626" description="Protein BatD" evidence="3">
    <location>
        <begin position="28"/>
        <end position="449"/>
    </location>
</feature>
<keyword evidence="2" id="KW-0812">Transmembrane</keyword>
<keyword evidence="3" id="KW-0732">Signal</keyword>
<dbReference type="Proteomes" id="UP000231987">
    <property type="component" value="Unassembled WGS sequence"/>
</dbReference>
<evidence type="ECO:0000256" key="3">
    <source>
        <dbReference type="SAM" id="SignalP"/>
    </source>
</evidence>
<dbReference type="PANTHER" id="PTHR40940">
    <property type="entry name" value="PROTEIN BATD-RELATED"/>
    <property type="match status" value="1"/>
</dbReference>